<evidence type="ECO:0000256" key="1">
    <source>
        <dbReference type="ARBA" id="ARBA00022574"/>
    </source>
</evidence>
<feature type="transmembrane region" description="Helical" evidence="3">
    <location>
        <begin position="209"/>
        <end position="228"/>
    </location>
</feature>
<dbReference type="RefSeq" id="WP_311661366.1">
    <property type="nucleotide sequence ID" value="NZ_JAVREX010000024.1"/>
</dbReference>
<keyword evidence="3" id="KW-0472">Membrane</keyword>
<evidence type="ECO:0000313" key="5">
    <source>
        <dbReference type="EMBL" id="MDT0432551.1"/>
    </source>
</evidence>
<dbReference type="InterPro" id="IPR036322">
    <property type="entry name" value="WD40_repeat_dom_sf"/>
</dbReference>
<dbReference type="InterPro" id="IPR001680">
    <property type="entry name" value="WD40_rpt"/>
</dbReference>
<dbReference type="SUPFAM" id="SSF52200">
    <property type="entry name" value="Toll/Interleukin receptor TIR domain"/>
    <property type="match status" value="1"/>
</dbReference>
<keyword evidence="2" id="KW-0677">Repeat</keyword>
<keyword evidence="1" id="KW-0853">WD repeat</keyword>
<dbReference type="Pfam" id="PF00400">
    <property type="entry name" value="WD40"/>
    <property type="match status" value="1"/>
</dbReference>
<protein>
    <submittedName>
        <fullName evidence="5">TIR domain-containing protein</fullName>
    </submittedName>
</protein>
<dbReference type="SUPFAM" id="SSF50978">
    <property type="entry name" value="WD40 repeat-like"/>
    <property type="match status" value="1"/>
</dbReference>
<proteinExistence type="predicted"/>
<dbReference type="SMART" id="SM00255">
    <property type="entry name" value="TIR"/>
    <property type="match status" value="1"/>
</dbReference>
<keyword evidence="6" id="KW-1185">Reference proteome</keyword>
<dbReference type="InterPro" id="IPR011047">
    <property type="entry name" value="Quinoprotein_ADH-like_sf"/>
</dbReference>
<reference evidence="6" key="1">
    <citation type="submission" date="2023-07" db="EMBL/GenBank/DDBJ databases">
        <title>30 novel species of actinomycetes from the DSMZ collection.</title>
        <authorList>
            <person name="Nouioui I."/>
        </authorList>
    </citation>
    <scope>NUCLEOTIDE SEQUENCE [LARGE SCALE GENOMIC DNA]</scope>
    <source>
        <strain evidence="6">DSM 41770</strain>
    </source>
</reference>
<keyword evidence="3" id="KW-1133">Transmembrane helix</keyword>
<dbReference type="Gene3D" id="3.40.50.10140">
    <property type="entry name" value="Toll/interleukin-1 receptor homology (TIR) domain"/>
    <property type="match status" value="1"/>
</dbReference>
<dbReference type="InterPro" id="IPR015943">
    <property type="entry name" value="WD40/YVTN_repeat-like_dom_sf"/>
</dbReference>
<dbReference type="InterPro" id="IPR035897">
    <property type="entry name" value="Toll_tir_struct_dom_sf"/>
</dbReference>
<accession>A0ABU2RUN3</accession>
<sequence>MPVYELSCRQGAGGQIMERDGFISYSHRRDMELAQALQRGLHTLARPWTRRPVLSVFRDTTSLSANHDLWSSILTELERSRYFIYLASPEAAASRWVRKEIEFWLANRPLDRFLIAVSDGTVAWDVENNDFDWERTDALPPVLRGRFATEPLWVDLVKVREQRLLSLRQADFRDAVATLAAPLHGRTKDELDSRDIRERQVAKRLRRTAVGALAVLLVTSLAAGVVAWQQRGEALYRARVSASQALAAHSLELADSDPRKAAQFALYAEQVESTGESAQALARAVEANSGVVRHVKGGFEKLADFHGQSQVAQTHVAVSRDGGIFAHYSDLEEGDVHLYDIRTGRDLPDLPTGMIGRNSEPLLLSRDGRTLALEAAFNRIEIWDVRKTVKVRTITASRGEDLAQAWKGLRSFTLSADGRRVAASYYASDEPSATPRLGVWDTRTGKSLLQEAAPAKDAVYSLQDDGTHLLAVDTEARTTRLLDLRTGTWARARTVSGLPAVDAPAVSFSGDPRRAWIASDGKQRRGGLWDFVTGKRVTESADGPTGVTALPADNPDLVVGAEGNSLVLYDGALRRTRTLGAFTWGVLGVSVSGDGRWVAAGSADGAVSLYSTRAVHGGTPLPHPDPVDDVRFTPDGRLAYRSDEKTTQLWKVGEGDTGLTRLGRIPRPVDVQDGAIALSPDATRIALLDVGRLTFWDPRTGAEAAEPAYTSRSTDGPGLFYLPGGRYVVGTWWQGITVIDTHSGEATQTLTEDGSYLSLAQSGDRGTLASVDEAVGDIGVWRWSAKENRFEHVRDAHAAGTSTMQLAVSVSHGGEKVATVDRDSRITIVDVRTGRTVSSAVGPGQGGHPLVFSRDTRLLVQPYGAGERGGLDLWDTATGDALGSWDLSGQGVPGTDLSVDIVEAPGGGLLTRGQDGSLVRRALGGAEWRATLCALVADPLPDADRDRYLSDLDVDAPCDA</sequence>
<gene>
    <name evidence="5" type="ORF">RM649_33670</name>
</gene>
<comment type="caution">
    <text evidence="5">The sequence shown here is derived from an EMBL/GenBank/DDBJ whole genome shotgun (WGS) entry which is preliminary data.</text>
</comment>
<organism evidence="5 6">
    <name type="scientific">Streptomyces salyersiae</name>
    <dbReference type="NCBI Taxonomy" id="3075530"/>
    <lineage>
        <taxon>Bacteria</taxon>
        <taxon>Bacillati</taxon>
        <taxon>Actinomycetota</taxon>
        <taxon>Actinomycetes</taxon>
        <taxon>Kitasatosporales</taxon>
        <taxon>Streptomycetaceae</taxon>
        <taxon>Streptomyces</taxon>
    </lineage>
</organism>
<dbReference type="Gene3D" id="2.130.10.10">
    <property type="entry name" value="YVTN repeat-like/Quinoprotein amine dehydrogenase"/>
    <property type="match status" value="3"/>
</dbReference>
<dbReference type="Pfam" id="PF13676">
    <property type="entry name" value="TIR_2"/>
    <property type="match status" value="1"/>
</dbReference>
<dbReference type="PANTHER" id="PTHR44019:SF8">
    <property type="entry name" value="POC1 CENTRIOLAR PROTEIN HOMOLOG"/>
    <property type="match status" value="1"/>
</dbReference>
<feature type="domain" description="TIR" evidence="4">
    <location>
        <begin position="18"/>
        <end position="163"/>
    </location>
</feature>
<name>A0ABU2RUN3_9ACTN</name>
<dbReference type="EMBL" id="JAVREX010000024">
    <property type="protein sequence ID" value="MDT0432551.1"/>
    <property type="molecule type" value="Genomic_DNA"/>
</dbReference>
<dbReference type="InterPro" id="IPR050505">
    <property type="entry name" value="WDR55/POC1"/>
</dbReference>
<dbReference type="InterPro" id="IPR000157">
    <property type="entry name" value="TIR_dom"/>
</dbReference>
<dbReference type="Proteomes" id="UP001183777">
    <property type="component" value="Unassembled WGS sequence"/>
</dbReference>
<evidence type="ECO:0000259" key="4">
    <source>
        <dbReference type="SMART" id="SM00255"/>
    </source>
</evidence>
<dbReference type="SMART" id="SM00320">
    <property type="entry name" value="WD40"/>
    <property type="match status" value="3"/>
</dbReference>
<keyword evidence="3" id="KW-0812">Transmembrane</keyword>
<evidence type="ECO:0000256" key="3">
    <source>
        <dbReference type="SAM" id="Phobius"/>
    </source>
</evidence>
<evidence type="ECO:0000313" key="6">
    <source>
        <dbReference type="Proteomes" id="UP001183777"/>
    </source>
</evidence>
<dbReference type="SUPFAM" id="SSF50998">
    <property type="entry name" value="Quinoprotein alcohol dehydrogenase-like"/>
    <property type="match status" value="1"/>
</dbReference>
<evidence type="ECO:0000256" key="2">
    <source>
        <dbReference type="ARBA" id="ARBA00022737"/>
    </source>
</evidence>
<dbReference type="PANTHER" id="PTHR44019">
    <property type="entry name" value="WD REPEAT-CONTAINING PROTEIN 55"/>
    <property type="match status" value="1"/>
</dbReference>